<dbReference type="Pfam" id="PF13276">
    <property type="entry name" value="HTH_21"/>
    <property type="match status" value="1"/>
</dbReference>
<evidence type="ECO:0000313" key="3">
    <source>
        <dbReference type="Proteomes" id="UP000015480"/>
    </source>
</evidence>
<evidence type="ECO:0000313" key="2">
    <source>
        <dbReference type="EMBL" id="AGT08970.1"/>
    </source>
</evidence>
<dbReference type="InterPro" id="IPR001584">
    <property type="entry name" value="Integrase_cat-core"/>
</dbReference>
<keyword evidence="3" id="KW-1185">Reference proteome</keyword>
<sequence length="238" mass="27621">MFAVSPSVSERRACQVLRQHRSTQRKLPRGRVDEDRLVADMIALARQYGSSGYRRIAALLRNAGWQVNDKRVERLWRREGLKVPMKQPKKGRLWLNDGSCVRLRPEHQDHVWSYDFVHCRTDDGKVFRTLNILDEFSRECLTIRVRRRLSSTDVIDALTDLFIIRGVPAFIRSDNGPEFIAVAVRDWISVVGAKAAYIEPGSPWENGYCESLNARFRDEMLNGEIFYSLREAQILIEQ</sequence>
<dbReference type="STRING" id="1367847.JCM7686_1869"/>
<dbReference type="InterPro" id="IPR048020">
    <property type="entry name" value="Transpos_IS3"/>
</dbReference>
<dbReference type="eggNOG" id="COG2801">
    <property type="taxonomic scope" value="Bacteria"/>
</dbReference>
<dbReference type="InterPro" id="IPR012337">
    <property type="entry name" value="RNaseH-like_sf"/>
</dbReference>
<dbReference type="Pfam" id="PF00665">
    <property type="entry name" value="rve"/>
    <property type="match status" value="1"/>
</dbReference>
<dbReference type="Proteomes" id="UP000015480">
    <property type="component" value="Chromosome"/>
</dbReference>
<dbReference type="Gene3D" id="3.30.420.10">
    <property type="entry name" value="Ribonuclease H-like superfamily/Ribonuclease H"/>
    <property type="match status" value="1"/>
</dbReference>
<reference evidence="2 3" key="1">
    <citation type="journal article" date="2014" name="BMC Genomics">
        <title>Architecture and functions of a multipartite genome of the methylotrophic bacterium Paracoccus aminophilus JCM 7686, containing primary and secondary chromids.</title>
        <authorList>
            <person name="Dziewit L."/>
            <person name="Czarnecki J."/>
            <person name="Wibberg D."/>
            <person name="Radlinska M."/>
            <person name="Mrozek P."/>
            <person name="Szymczak M."/>
            <person name="Schluter A."/>
            <person name="Puhler A."/>
            <person name="Bartosik D."/>
        </authorList>
    </citation>
    <scope>NUCLEOTIDE SEQUENCE [LARGE SCALE GENOMIC DNA]</scope>
    <source>
        <strain evidence="2">JCM 7686</strain>
    </source>
</reference>
<proteinExistence type="predicted"/>
<dbReference type="PANTHER" id="PTHR47515">
    <property type="entry name" value="LOW CALCIUM RESPONSE LOCUS PROTEIN T"/>
    <property type="match status" value="1"/>
</dbReference>
<protein>
    <submittedName>
        <fullName evidence="2">Transposase</fullName>
    </submittedName>
</protein>
<dbReference type="KEGG" id="pami:JCM7686_1869"/>
<dbReference type="GO" id="GO:0003676">
    <property type="term" value="F:nucleic acid binding"/>
    <property type="evidence" value="ECO:0007669"/>
    <property type="project" value="InterPro"/>
</dbReference>
<dbReference type="PANTHER" id="PTHR47515:SF2">
    <property type="entry name" value="INTEGRASE CORE DOMAIN PROTEIN"/>
    <property type="match status" value="1"/>
</dbReference>
<accession>S5XZV6</accession>
<dbReference type="HOGENOM" id="CLU_027402_31_0_5"/>
<name>S5XZV6_PARAH</name>
<dbReference type="InterPro" id="IPR025948">
    <property type="entry name" value="HTH-like_dom"/>
</dbReference>
<dbReference type="PROSITE" id="PS50994">
    <property type="entry name" value="INTEGRASE"/>
    <property type="match status" value="1"/>
</dbReference>
<dbReference type="EMBL" id="CP006650">
    <property type="protein sequence ID" value="AGT08970.1"/>
    <property type="molecule type" value="Genomic_DNA"/>
</dbReference>
<dbReference type="InterPro" id="IPR036397">
    <property type="entry name" value="RNaseH_sf"/>
</dbReference>
<organism evidence="2 3">
    <name type="scientific">Paracoccus aminophilus JCM 7686</name>
    <dbReference type="NCBI Taxonomy" id="1367847"/>
    <lineage>
        <taxon>Bacteria</taxon>
        <taxon>Pseudomonadati</taxon>
        <taxon>Pseudomonadota</taxon>
        <taxon>Alphaproteobacteria</taxon>
        <taxon>Rhodobacterales</taxon>
        <taxon>Paracoccaceae</taxon>
        <taxon>Paracoccus</taxon>
    </lineage>
</organism>
<dbReference type="AlphaFoldDB" id="S5XZV6"/>
<feature type="domain" description="Integrase catalytic" evidence="1">
    <location>
        <begin position="101"/>
        <end position="238"/>
    </location>
</feature>
<gene>
    <name evidence="2" type="ORF">JCM7686_1869</name>
</gene>
<dbReference type="GO" id="GO:0015074">
    <property type="term" value="P:DNA integration"/>
    <property type="evidence" value="ECO:0007669"/>
    <property type="project" value="InterPro"/>
</dbReference>
<dbReference type="PATRIC" id="fig|1367847.3.peg.1856"/>
<evidence type="ECO:0000259" key="1">
    <source>
        <dbReference type="PROSITE" id="PS50994"/>
    </source>
</evidence>
<dbReference type="SUPFAM" id="SSF53098">
    <property type="entry name" value="Ribonuclease H-like"/>
    <property type="match status" value="1"/>
</dbReference>
<dbReference type="NCBIfam" id="NF033516">
    <property type="entry name" value="transpos_IS3"/>
    <property type="match status" value="1"/>
</dbReference>